<evidence type="ECO:0000313" key="1">
    <source>
        <dbReference type="EMBL" id="MDL2345778.1"/>
    </source>
</evidence>
<organism evidence="1 2">
    <name type="scientific">Deinococcus rhizophilus</name>
    <dbReference type="NCBI Taxonomy" id="3049544"/>
    <lineage>
        <taxon>Bacteria</taxon>
        <taxon>Thermotogati</taxon>
        <taxon>Deinococcota</taxon>
        <taxon>Deinococci</taxon>
        <taxon>Deinococcales</taxon>
        <taxon>Deinococcaceae</taxon>
        <taxon>Deinococcus</taxon>
    </lineage>
</organism>
<keyword evidence="2" id="KW-1185">Reference proteome</keyword>
<comment type="caution">
    <text evidence="1">The sequence shown here is derived from an EMBL/GenBank/DDBJ whole genome shotgun (WGS) entry which is preliminary data.</text>
</comment>
<sequence length="106" mass="11131">PTARLREAVLAAREELPRTALPIVGGEATLPEGGSFVRLRLPRDPHLVLRAAGAELEVRPGLGALGVQPLGEPEQPLGDLLVLTLPGVQVLLVRALEDLGAAVLRD</sequence>
<dbReference type="Proteomes" id="UP001302059">
    <property type="component" value="Unassembled WGS sequence"/>
</dbReference>
<evidence type="ECO:0000313" key="2">
    <source>
        <dbReference type="Proteomes" id="UP001302059"/>
    </source>
</evidence>
<gene>
    <name evidence="1" type="ORF">QOL99_16725</name>
</gene>
<reference evidence="1 2" key="1">
    <citation type="submission" date="2023-05" db="EMBL/GenBank/DDBJ databases">
        <authorList>
            <person name="Gao F."/>
        </authorList>
    </citation>
    <scope>NUCLEOTIDE SEQUENCE [LARGE SCALE GENOMIC DNA]</scope>
    <source>
        <strain evidence="1 2">MIMF12</strain>
    </source>
</reference>
<proteinExistence type="predicted"/>
<name>A0ABT7JL54_9DEIO</name>
<feature type="non-terminal residue" evidence="1">
    <location>
        <position position="1"/>
    </location>
</feature>
<accession>A0ABT7JL54</accession>
<dbReference type="EMBL" id="JASNGB010000294">
    <property type="protein sequence ID" value="MDL2345778.1"/>
    <property type="molecule type" value="Genomic_DNA"/>
</dbReference>
<protein>
    <submittedName>
        <fullName evidence="1">Uncharacterized protein</fullName>
    </submittedName>
</protein>